<dbReference type="Proteomes" id="UP000830671">
    <property type="component" value="Chromosome 3"/>
</dbReference>
<reference evidence="2" key="1">
    <citation type="journal article" date="2021" name="Mol. Plant Microbe Interact.">
        <title>Complete Genome Sequence of the Plant-Pathogenic Fungus Colletotrichum lupini.</title>
        <authorList>
            <person name="Baroncelli R."/>
            <person name="Pensec F."/>
            <person name="Da Lio D."/>
            <person name="Boufleur T."/>
            <person name="Vicente I."/>
            <person name="Sarrocco S."/>
            <person name="Picot A."/>
            <person name="Baraldi E."/>
            <person name="Sukno S."/>
            <person name="Thon M."/>
            <person name="Le Floch G."/>
        </authorList>
    </citation>
    <scope>NUCLEOTIDE SEQUENCE</scope>
    <source>
        <strain evidence="2">IMI 504893</strain>
    </source>
</reference>
<accession>A0A9Q8SRL5</accession>
<dbReference type="KEGG" id="clup:CLUP02_07052"/>
<evidence type="ECO:0000313" key="2">
    <source>
        <dbReference type="EMBL" id="UQC81566.1"/>
    </source>
</evidence>
<protein>
    <submittedName>
        <fullName evidence="2">Uncharacterized protein</fullName>
    </submittedName>
</protein>
<organism evidence="2 3">
    <name type="scientific">Colletotrichum lupini</name>
    <dbReference type="NCBI Taxonomy" id="145971"/>
    <lineage>
        <taxon>Eukaryota</taxon>
        <taxon>Fungi</taxon>
        <taxon>Dikarya</taxon>
        <taxon>Ascomycota</taxon>
        <taxon>Pezizomycotina</taxon>
        <taxon>Sordariomycetes</taxon>
        <taxon>Hypocreomycetidae</taxon>
        <taxon>Glomerellales</taxon>
        <taxon>Glomerellaceae</taxon>
        <taxon>Colletotrichum</taxon>
        <taxon>Colletotrichum acutatum species complex</taxon>
    </lineage>
</organism>
<proteinExistence type="predicted"/>
<dbReference type="AlphaFoldDB" id="A0A9Q8SRL5"/>
<name>A0A9Q8SRL5_9PEZI</name>
<dbReference type="EMBL" id="CP019475">
    <property type="protein sequence ID" value="UQC81566.1"/>
    <property type="molecule type" value="Genomic_DNA"/>
</dbReference>
<feature type="compositionally biased region" description="Polar residues" evidence="1">
    <location>
        <begin position="233"/>
        <end position="250"/>
    </location>
</feature>
<dbReference type="GeneID" id="73341059"/>
<feature type="compositionally biased region" description="Polar residues" evidence="1">
    <location>
        <begin position="207"/>
        <end position="222"/>
    </location>
</feature>
<feature type="region of interest" description="Disordered" evidence="1">
    <location>
        <begin position="201"/>
        <end position="250"/>
    </location>
</feature>
<sequence length="250" mass="27728">MQSPQATRSRDSVEGIEASRRLEYGWNVPPLDVVASSRNALIDVDGQATFGLSGLAGPVVDLYYGSLHGIRPRGSTRIPNPAGEKSLDNSTRIPSSTLQCSFTDIFNSLSLHHRNPEPPKMKLLQAAIVHQHRPSVYSRIRAHLTHHELLLVSAIQQLCDSRWHMSTRLATSHYELHRAIGFELTDHSLIYNDFATHHRDKQVPAASRSSLPQPNSTAQTVTFRRGIGGSAEHLTTTQERGLSPQKSLHD</sequence>
<gene>
    <name evidence="2" type="ORF">CLUP02_07052</name>
</gene>
<keyword evidence="3" id="KW-1185">Reference proteome</keyword>
<evidence type="ECO:0000313" key="3">
    <source>
        <dbReference type="Proteomes" id="UP000830671"/>
    </source>
</evidence>
<dbReference type="RefSeq" id="XP_049143192.1">
    <property type="nucleotide sequence ID" value="XM_049286049.1"/>
</dbReference>
<evidence type="ECO:0000256" key="1">
    <source>
        <dbReference type="SAM" id="MobiDB-lite"/>
    </source>
</evidence>